<protein>
    <submittedName>
        <fullName evidence="1">Splicing factor</fullName>
    </submittedName>
</protein>
<name>A0A6L2MFN2_TANCI</name>
<dbReference type="EMBL" id="BKCJ010006225">
    <property type="protein sequence ID" value="GEU71015.1"/>
    <property type="molecule type" value="Genomic_DNA"/>
</dbReference>
<dbReference type="AlphaFoldDB" id="A0A6L2MFN2"/>
<proteinExistence type="predicted"/>
<comment type="caution">
    <text evidence="1">The sequence shown here is derived from an EMBL/GenBank/DDBJ whole genome shotgun (WGS) entry which is preliminary data.</text>
</comment>
<dbReference type="PANTHER" id="PTHR31973">
    <property type="entry name" value="POLYPROTEIN, PUTATIVE-RELATED"/>
    <property type="match status" value="1"/>
</dbReference>
<evidence type="ECO:0000313" key="1">
    <source>
        <dbReference type="EMBL" id="GEU71015.1"/>
    </source>
</evidence>
<dbReference type="PANTHER" id="PTHR31973:SF189">
    <property type="entry name" value="TRANSPOSASE, MUDR, PLANT, MULE TRANSPOSASE DOMAIN PROTEIN-RELATED"/>
    <property type="match status" value="1"/>
</dbReference>
<accession>A0A6L2MFN2</accession>
<reference evidence="1" key="1">
    <citation type="journal article" date="2019" name="Sci. Rep.">
        <title>Draft genome of Tanacetum cinerariifolium, the natural source of mosquito coil.</title>
        <authorList>
            <person name="Yamashiro T."/>
            <person name="Shiraishi A."/>
            <person name="Satake H."/>
            <person name="Nakayama K."/>
        </authorList>
    </citation>
    <scope>NUCLEOTIDE SEQUENCE</scope>
</reference>
<gene>
    <name evidence="1" type="ORF">Tci_042993</name>
</gene>
<sequence>MLDKIDQIMKRREQLQQFKEYVGGRPKIIDPRFYKSVRMDKDQVFTVNLHHDGIFSPSPLKYIQEEFLRLGYEKKWYIDLYMEHFDYDVLDFVNEEANGVISSGSSDEYYSSDECEEIKGVDFHTEGEENGVIKNLSTQEPFLNRLCTNSGLFRGFVDGTVPQTEGDALKDPDDANIDPSCKAKKGAAYPKHDPTVPWNQMTPILESSRPAKYAKTDASTSKSPELGVEDCSSDNTYFRRFYICFKGVKDGWLEGCRRIISLDGCFLKHTCRRELLAAMGRDANNQMYPIVWPIVKMLLVIGYLMQSTENAQDMCLPTSKGNSVVYKEKRQIEDKEYQEKLDEEAFRQAIEEEAMFERMNLEREKQEEEECDVMMNPLNDYRFPEEYESMDVDTFNRTKASINFNLNTQEPVIHAEAASTTIQLEDL</sequence>
<organism evidence="1">
    <name type="scientific">Tanacetum cinerariifolium</name>
    <name type="common">Dalmatian daisy</name>
    <name type="synonym">Chrysanthemum cinerariifolium</name>
    <dbReference type="NCBI Taxonomy" id="118510"/>
    <lineage>
        <taxon>Eukaryota</taxon>
        <taxon>Viridiplantae</taxon>
        <taxon>Streptophyta</taxon>
        <taxon>Embryophyta</taxon>
        <taxon>Tracheophyta</taxon>
        <taxon>Spermatophyta</taxon>
        <taxon>Magnoliopsida</taxon>
        <taxon>eudicotyledons</taxon>
        <taxon>Gunneridae</taxon>
        <taxon>Pentapetalae</taxon>
        <taxon>asterids</taxon>
        <taxon>campanulids</taxon>
        <taxon>Asterales</taxon>
        <taxon>Asteraceae</taxon>
        <taxon>Asteroideae</taxon>
        <taxon>Anthemideae</taxon>
        <taxon>Anthemidinae</taxon>
        <taxon>Tanacetum</taxon>
    </lineage>
</organism>